<evidence type="ECO:0000313" key="4">
    <source>
        <dbReference type="Proteomes" id="UP000198238"/>
    </source>
</evidence>
<dbReference type="HAMAP" id="MF_00612">
    <property type="entry name" value="UPF0225"/>
    <property type="match status" value="1"/>
</dbReference>
<sequence length="156" mass="17372">MPSEKTCPCGSGKTYAECCRPLHSGETAASTAEALMRSRYSAFVLQQVDYIVETTVPAQQPLLDKAAIAAWSKETEWLGLEVSDFNPNLGKQHALVEFTAHFREKGETLEHFEISVFVNIDGRWYFLDPTVELPTMKQPCVCGSGKKFKACCGRFL</sequence>
<dbReference type="Pfam" id="PF17775">
    <property type="entry name" value="YchJ_M-like"/>
    <property type="match status" value="1"/>
</dbReference>
<comment type="similarity">
    <text evidence="1 2">Belongs to the UPF0225 family.</text>
</comment>
<evidence type="ECO:0000256" key="2">
    <source>
        <dbReference type="HAMAP-Rule" id="MF_00612"/>
    </source>
</evidence>
<gene>
    <name evidence="3" type="ORF">BG910_03825</name>
</gene>
<dbReference type="Proteomes" id="UP000198238">
    <property type="component" value="Chromosome"/>
</dbReference>
<dbReference type="PANTHER" id="PTHR33747:SF1">
    <property type="entry name" value="ADENYLATE CYCLASE-ASSOCIATED CAP C-TERMINAL DOMAIN-CONTAINING PROTEIN"/>
    <property type="match status" value="1"/>
</dbReference>
<dbReference type="Gene3D" id="3.10.450.50">
    <property type="match status" value="1"/>
</dbReference>
<keyword evidence="4" id="KW-1185">Reference proteome</keyword>
<protein>
    <recommendedName>
        <fullName evidence="2">UPF0225 protein BG910_03825</fullName>
    </recommendedName>
</protein>
<dbReference type="RefSeq" id="WP_089037128.1">
    <property type="nucleotide sequence ID" value="NZ_CP022278.1"/>
</dbReference>
<dbReference type="OrthoDB" id="21421at2"/>
<dbReference type="EMBL" id="CP022278">
    <property type="protein sequence ID" value="ASK28441.1"/>
    <property type="molecule type" value="Genomic_DNA"/>
</dbReference>
<evidence type="ECO:0000256" key="1">
    <source>
        <dbReference type="ARBA" id="ARBA00010839"/>
    </source>
</evidence>
<dbReference type="InterPro" id="IPR048469">
    <property type="entry name" value="YchJ-like_M"/>
</dbReference>
<dbReference type="InterPro" id="IPR004027">
    <property type="entry name" value="SEC_C_motif"/>
</dbReference>
<dbReference type="AlphaFoldDB" id="A0A220S4K6"/>
<dbReference type="SUPFAM" id="SSF54427">
    <property type="entry name" value="NTF2-like"/>
    <property type="match status" value="1"/>
</dbReference>
<dbReference type="Pfam" id="PF02810">
    <property type="entry name" value="SEC-C"/>
    <property type="match status" value="2"/>
</dbReference>
<dbReference type="NCBIfam" id="NF002449">
    <property type="entry name" value="PRK01617.1"/>
    <property type="match status" value="1"/>
</dbReference>
<evidence type="ECO:0000313" key="3">
    <source>
        <dbReference type="EMBL" id="ASK28441.1"/>
    </source>
</evidence>
<proteinExistence type="inferred from homology"/>
<dbReference type="KEGG" id="nei:BG910_03825"/>
<dbReference type="NCBIfam" id="NF002486">
    <property type="entry name" value="PRK01752.1"/>
    <property type="match status" value="1"/>
</dbReference>
<dbReference type="PANTHER" id="PTHR33747">
    <property type="entry name" value="UPF0225 PROTEIN SCO1677"/>
    <property type="match status" value="1"/>
</dbReference>
<dbReference type="InterPro" id="IPR032710">
    <property type="entry name" value="NTF2-like_dom_sf"/>
</dbReference>
<dbReference type="InterPro" id="IPR023006">
    <property type="entry name" value="YchJ-like"/>
</dbReference>
<dbReference type="NCBIfam" id="NF001213">
    <property type="entry name" value="PRK00183.1"/>
    <property type="match status" value="1"/>
</dbReference>
<accession>A0A220S4K6</accession>
<reference evidence="3 4" key="1">
    <citation type="submission" date="2017-06" db="EMBL/GenBank/DDBJ databases">
        <title>Neisseria chenwenguii sp. nov., isolated from the intestinal contents of Tibetan Plateau Pika in Yushu, Qinghai Province, China.</title>
        <authorList>
            <person name="Zhang G."/>
        </authorList>
    </citation>
    <scope>NUCLEOTIDE SEQUENCE [LARGE SCALE GENOMIC DNA]</scope>
    <source>
        <strain evidence="3 4">10023</strain>
    </source>
</reference>
<organism evidence="3 4">
    <name type="scientific">Neisseria chenwenguii</name>
    <dbReference type="NCBI Taxonomy" id="1853278"/>
    <lineage>
        <taxon>Bacteria</taxon>
        <taxon>Pseudomonadati</taxon>
        <taxon>Pseudomonadota</taxon>
        <taxon>Betaproteobacteria</taxon>
        <taxon>Neisseriales</taxon>
        <taxon>Neisseriaceae</taxon>
        <taxon>Neisseria</taxon>
    </lineage>
</organism>
<name>A0A220S4K6_9NEIS</name>
<dbReference type="SUPFAM" id="SSF103642">
    <property type="entry name" value="Sec-C motif"/>
    <property type="match status" value="1"/>
</dbReference>